<dbReference type="InterPro" id="IPR027491">
    <property type="entry name" value="Ribosomal_bL31_A"/>
</dbReference>
<keyword evidence="3" id="KW-0694">RNA-binding</keyword>
<dbReference type="GO" id="GO:0019843">
    <property type="term" value="F:rRNA binding"/>
    <property type="evidence" value="ECO:0007669"/>
    <property type="project" value="UniProtKB-KW"/>
</dbReference>
<accession>E6PC47</accession>
<dbReference type="NCBIfam" id="TIGR00105">
    <property type="entry name" value="L31"/>
    <property type="match status" value="1"/>
</dbReference>
<dbReference type="InterPro" id="IPR034704">
    <property type="entry name" value="Ribosomal_bL28/bL31-like_sf"/>
</dbReference>
<dbReference type="GO" id="GO:1990904">
    <property type="term" value="C:ribonucleoprotein complex"/>
    <property type="evidence" value="ECO:0007669"/>
    <property type="project" value="UniProtKB-KW"/>
</dbReference>
<gene>
    <name evidence="8" type="ORF">CARN1_1917</name>
</gene>
<keyword evidence="2" id="KW-0699">rRNA-binding</keyword>
<dbReference type="InterPro" id="IPR002150">
    <property type="entry name" value="Ribosomal_bL31"/>
</dbReference>
<dbReference type="GO" id="GO:0005840">
    <property type="term" value="C:ribosome"/>
    <property type="evidence" value="ECO:0007669"/>
    <property type="project" value="UniProtKB-KW"/>
</dbReference>
<dbReference type="GO" id="GO:0006412">
    <property type="term" value="P:translation"/>
    <property type="evidence" value="ECO:0007669"/>
    <property type="project" value="InterPro"/>
</dbReference>
<dbReference type="Pfam" id="PF01197">
    <property type="entry name" value="Ribosomal_L31"/>
    <property type="match status" value="1"/>
</dbReference>
<organism evidence="8">
    <name type="scientific">mine drainage metagenome</name>
    <dbReference type="NCBI Taxonomy" id="410659"/>
    <lineage>
        <taxon>unclassified sequences</taxon>
        <taxon>metagenomes</taxon>
        <taxon>ecological metagenomes</taxon>
    </lineage>
</organism>
<evidence type="ECO:0000256" key="1">
    <source>
        <dbReference type="ARBA" id="ARBA00009296"/>
    </source>
</evidence>
<evidence type="ECO:0000256" key="7">
    <source>
        <dbReference type="SAM" id="MobiDB-lite"/>
    </source>
</evidence>
<evidence type="ECO:0000256" key="2">
    <source>
        <dbReference type="ARBA" id="ARBA00022730"/>
    </source>
</evidence>
<evidence type="ECO:0000256" key="3">
    <source>
        <dbReference type="ARBA" id="ARBA00022884"/>
    </source>
</evidence>
<proteinExistence type="inferred from homology"/>
<dbReference type="PANTHER" id="PTHR33280:SF1">
    <property type="entry name" value="LARGE RIBOSOMAL SUBUNIT PROTEIN BL31C"/>
    <property type="match status" value="1"/>
</dbReference>
<keyword evidence="4 8" id="KW-0689">Ribosomal protein</keyword>
<sequence>MKPKIHPTWYPDALVHCACGSTFTTGSTHQKISVEICSACHPLFTGQQKLIDTAGRVDKFNQRAAAAEQKKAEAAARKAARESKSSAATP</sequence>
<dbReference type="PRINTS" id="PR01249">
    <property type="entry name" value="RIBOSOMALL31"/>
</dbReference>
<dbReference type="Gene3D" id="4.10.830.30">
    <property type="entry name" value="Ribosomal protein L31"/>
    <property type="match status" value="1"/>
</dbReference>
<dbReference type="InterPro" id="IPR042105">
    <property type="entry name" value="Ribosomal_bL31_sf"/>
</dbReference>
<dbReference type="GO" id="GO:0003735">
    <property type="term" value="F:structural constituent of ribosome"/>
    <property type="evidence" value="ECO:0007669"/>
    <property type="project" value="InterPro"/>
</dbReference>
<feature type="compositionally biased region" description="Basic and acidic residues" evidence="7">
    <location>
        <begin position="68"/>
        <end position="84"/>
    </location>
</feature>
<evidence type="ECO:0000256" key="5">
    <source>
        <dbReference type="ARBA" id="ARBA00023274"/>
    </source>
</evidence>
<evidence type="ECO:0000256" key="4">
    <source>
        <dbReference type="ARBA" id="ARBA00022980"/>
    </source>
</evidence>
<feature type="region of interest" description="Disordered" evidence="7">
    <location>
        <begin position="68"/>
        <end position="90"/>
    </location>
</feature>
<evidence type="ECO:0000313" key="8">
    <source>
        <dbReference type="EMBL" id="CBH74030.1"/>
    </source>
</evidence>
<name>E6PC47_9ZZZZ</name>
<dbReference type="SUPFAM" id="SSF143800">
    <property type="entry name" value="L28p-like"/>
    <property type="match status" value="1"/>
</dbReference>
<dbReference type="NCBIfam" id="NF000612">
    <property type="entry name" value="PRK00019.1"/>
    <property type="match status" value="1"/>
</dbReference>
<comment type="caution">
    <text evidence="8">The sequence shown here is derived from an EMBL/GenBank/DDBJ whole genome shotgun (WGS) entry which is preliminary data.</text>
</comment>
<dbReference type="AlphaFoldDB" id="E6PC47"/>
<dbReference type="HAMAP" id="MF_00501">
    <property type="entry name" value="Ribosomal_bL31_1"/>
    <property type="match status" value="1"/>
</dbReference>
<protein>
    <recommendedName>
        <fullName evidence="6">Large ribosomal subunit protein bL31</fullName>
    </recommendedName>
</protein>
<evidence type="ECO:0000256" key="6">
    <source>
        <dbReference type="ARBA" id="ARBA00035687"/>
    </source>
</evidence>
<dbReference type="PANTHER" id="PTHR33280">
    <property type="entry name" value="50S RIBOSOMAL PROTEIN L31, CHLOROPLASTIC"/>
    <property type="match status" value="1"/>
</dbReference>
<keyword evidence="5" id="KW-0687">Ribonucleoprotein</keyword>
<dbReference type="EMBL" id="CABL01000001">
    <property type="protein sequence ID" value="CBH74030.1"/>
    <property type="molecule type" value="Genomic_DNA"/>
</dbReference>
<comment type="similarity">
    <text evidence="1">Belongs to the bacterial ribosomal protein bL31 family. Type A subfamily.</text>
</comment>
<reference evidence="8" key="1">
    <citation type="submission" date="2009-10" db="EMBL/GenBank/DDBJ databases">
        <title>Diversity of trophic interactions inside an arsenic-rich microbial ecosystem.</title>
        <authorList>
            <person name="Bertin P.N."/>
            <person name="Heinrich-Salmeron A."/>
            <person name="Pelletier E."/>
            <person name="Goulhen-Chollet F."/>
            <person name="Arsene-Ploetze F."/>
            <person name="Gallien S."/>
            <person name="Calteau A."/>
            <person name="Vallenet D."/>
            <person name="Casiot C."/>
            <person name="Chane-Woon-Ming B."/>
            <person name="Giloteaux L."/>
            <person name="Barakat M."/>
            <person name="Bonnefoy V."/>
            <person name="Bruneel O."/>
            <person name="Chandler M."/>
            <person name="Cleiss J."/>
            <person name="Duran R."/>
            <person name="Elbaz-Poulichet F."/>
            <person name="Fonknechten N."/>
            <person name="Lauga B."/>
            <person name="Mornico D."/>
            <person name="Ortet P."/>
            <person name="Schaeffer C."/>
            <person name="Siguier P."/>
            <person name="Alexander Thil Smith A."/>
            <person name="Van Dorsselaer A."/>
            <person name="Weissenbach J."/>
            <person name="Medigue C."/>
            <person name="Le Paslier D."/>
        </authorList>
    </citation>
    <scope>NUCLEOTIDE SEQUENCE</scope>
</reference>